<name>A0AAD7DNC6_9AGAR</name>
<proteinExistence type="predicted"/>
<dbReference type="Proteomes" id="UP001215598">
    <property type="component" value="Unassembled WGS sequence"/>
</dbReference>
<dbReference type="Gene3D" id="3.40.50.1820">
    <property type="entry name" value="alpha/beta hydrolase"/>
    <property type="match status" value="1"/>
</dbReference>
<protein>
    <submittedName>
        <fullName evidence="2">Alpha beta-hydrolase</fullName>
    </submittedName>
</protein>
<evidence type="ECO:0000259" key="1">
    <source>
        <dbReference type="Pfam" id="PF00561"/>
    </source>
</evidence>
<dbReference type="InterPro" id="IPR050471">
    <property type="entry name" value="AB_hydrolase"/>
</dbReference>
<keyword evidence="3" id="KW-1185">Reference proteome</keyword>
<organism evidence="2 3">
    <name type="scientific">Mycena metata</name>
    <dbReference type="NCBI Taxonomy" id="1033252"/>
    <lineage>
        <taxon>Eukaryota</taxon>
        <taxon>Fungi</taxon>
        <taxon>Dikarya</taxon>
        <taxon>Basidiomycota</taxon>
        <taxon>Agaricomycotina</taxon>
        <taxon>Agaricomycetes</taxon>
        <taxon>Agaricomycetidae</taxon>
        <taxon>Agaricales</taxon>
        <taxon>Marasmiineae</taxon>
        <taxon>Mycenaceae</taxon>
        <taxon>Mycena</taxon>
    </lineage>
</organism>
<feature type="domain" description="AB hydrolase-1" evidence="1">
    <location>
        <begin position="61"/>
        <end position="308"/>
    </location>
</feature>
<reference evidence="2" key="1">
    <citation type="submission" date="2023-03" db="EMBL/GenBank/DDBJ databases">
        <title>Massive genome expansion in bonnet fungi (Mycena s.s.) driven by repeated elements and novel gene families across ecological guilds.</title>
        <authorList>
            <consortium name="Lawrence Berkeley National Laboratory"/>
            <person name="Harder C.B."/>
            <person name="Miyauchi S."/>
            <person name="Viragh M."/>
            <person name="Kuo A."/>
            <person name="Thoen E."/>
            <person name="Andreopoulos B."/>
            <person name="Lu D."/>
            <person name="Skrede I."/>
            <person name="Drula E."/>
            <person name="Henrissat B."/>
            <person name="Morin E."/>
            <person name="Kohler A."/>
            <person name="Barry K."/>
            <person name="LaButti K."/>
            <person name="Morin E."/>
            <person name="Salamov A."/>
            <person name="Lipzen A."/>
            <person name="Mereny Z."/>
            <person name="Hegedus B."/>
            <person name="Baldrian P."/>
            <person name="Stursova M."/>
            <person name="Weitz H."/>
            <person name="Taylor A."/>
            <person name="Grigoriev I.V."/>
            <person name="Nagy L.G."/>
            <person name="Martin F."/>
            <person name="Kauserud H."/>
        </authorList>
    </citation>
    <scope>NUCLEOTIDE SEQUENCE</scope>
    <source>
        <strain evidence="2">CBHHK182m</strain>
    </source>
</reference>
<gene>
    <name evidence="2" type="ORF">B0H16DRAFT_852366</name>
</gene>
<dbReference type="EMBL" id="JARKIB010000650">
    <property type="protein sequence ID" value="KAJ7695592.1"/>
    <property type="molecule type" value="Genomic_DNA"/>
</dbReference>
<sequence length="332" mass="36865">MPSESDPLLQEPIDMTQYPTMFDPSSLVRKGFCPVHNNSGHGVARPTHSLYYEQHGTGSKRVVLINGLNTNSFGWDFQVRSLAPVCSVLVFDNRGVGYSGYPTGRYTTSGMAEDILVLLEHIGWTAARQLHVVGVSLGGMIAQELALRISDRIASLTLCVTTPGGMPWQNLPPFQGIKSLTTLLFIKEPADKVPTVLNMLYPSSWLDEPAADDDRQRSNREVQTELYLRRVLLSPKQRLPGHVSQLLAALTHHVPPAPLRRLSTTIPKIVILCGDQDHLVDVRHSRALKACMPEAEFVQWKDTGHGIHSQRRREFHELLVRVFDEAGGDAGL</sequence>
<evidence type="ECO:0000313" key="2">
    <source>
        <dbReference type="EMBL" id="KAJ7695592.1"/>
    </source>
</evidence>
<dbReference type="PANTHER" id="PTHR43433">
    <property type="entry name" value="HYDROLASE, ALPHA/BETA FOLD FAMILY PROTEIN"/>
    <property type="match status" value="1"/>
</dbReference>
<evidence type="ECO:0000313" key="3">
    <source>
        <dbReference type="Proteomes" id="UP001215598"/>
    </source>
</evidence>
<dbReference type="AlphaFoldDB" id="A0AAD7DNC6"/>
<dbReference type="SUPFAM" id="SSF53474">
    <property type="entry name" value="alpha/beta-Hydrolases"/>
    <property type="match status" value="1"/>
</dbReference>
<accession>A0AAD7DNC6</accession>
<dbReference type="PANTHER" id="PTHR43433:SF5">
    <property type="entry name" value="AB HYDROLASE-1 DOMAIN-CONTAINING PROTEIN"/>
    <property type="match status" value="1"/>
</dbReference>
<dbReference type="Pfam" id="PF00561">
    <property type="entry name" value="Abhydrolase_1"/>
    <property type="match status" value="1"/>
</dbReference>
<dbReference type="InterPro" id="IPR029058">
    <property type="entry name" value="AB_hydrolase_fold"/>
</dbReference>
<dbReference type="InterPro" id="IPR000073">
    <property type="entry name" value="AB_hydrolase_1"/>
</dbReference>
<comment type="caution">
    <text evidence="2">The sequence shown here is derived from an EMBL/GenBank/DDBJ whole genome shotgun (WGS) entry which is preliminary data.</text>
</comment>